<feature type="domain" description="GP-PDE" evidence="2">
    <location>
        <begin position="40"/>
        <end position="276"/>
    </location>
</feature>
<dbReference type="EMBL" id="BAABCN010000017">
    <property type="protein sequence ID" value="GAA3894452.1"/>
    <property type="molecule type" value="Genomic_DNA"/>
</dbReference>
<gene>
    <name evidence="3" type="ORF">GCM10022381_40130</name>
</gene>
<dbReference type="Proteomes" id="UP001501803">
    <property type="component" value="Unassembled WGS sequence"/>
</dbReference>
<feature type="chain" id="PRO_5046101937" evidence="1">
    <location>
        <begin position="27"/>
        <end position="283"/>
    </location>
</feature>
<proteinExistence type="predicted"/>
<comment type="caution">
    <text evidence="3">The sequence shown here is derived from an EMBL/GenBank/DDBJ whole genome shotgun (WGS) entry which is preliminary data.</text>
</comment>
<dbReference type="InterPro" id="IPR030395">
    <property type="entry name" value="GP_PDE_dom"/>
</dbReference>
<sequence length="283" mass="30652">MLFASCTTAVLAAILILGAAPGQVYATDVFGALRTPGEGAFIAGHRGDRSAAPENTMPAFELALASDMDFVETDVQLTSDHVPVLFHDVTLERTTNGRGKVSDKTSAQIKKLDAGRWYAREYAGTRIPTLDEFFTRLVDSDKKALVELKFSWSDDDLRNVIDLIGQHGLSSRVVLQSFSIETLLNLQRVSPQFPRIMLVRELPANPVPMAERFGVIALATTAKAVAAQPDAVTRLHEAGFGIICYTLNTEDTWAEVRQLGVDGIITDTPSDLDSWLAATSGGT</sequence>
<accession>A0ABP7L3T4</accession>
<dbReference type="SUPFAM" id="SSF51695">
    <property type="entry name" value="PLC-like phosphodiesterases"/>
    <property type="match status" value="1"/>
</dbReference>
<organism evidence="3 4">
    <name type="scientific">Leifsonia kafniensis</name>
    <dbReference type="NCBI Taxonomy" id="475957"/>
    <lineage>
        <taxon>Bacteria</taxon>
        <taxon>Bacillati</taxon>
        <taxon>Actinomycetota</taxon>
        <taxon>Actinomycetes</taxon>
        <taxon>Micrococcales</taxon>
        <taxon>Microbacteriaceae</taxon>
        <taxon>Leifsonia</taxon>
    </lineage>
</organism>
<dbReference type="InterPro" id="IPR017946">
    <property type="entry name" value="PLC-like_Pdiesterase_TIM-brl"/>
</dbReference>
<dbReference type="PANTHER" id="PTHR46211">
    <property type="entry name" value="GLYCEROPHOSPHORYL DIESTER PHOSPHODIESTERASE"/>
    <property type="match status" value="1"/>
</dbReference>
<dbReference type="Gene3D" id="3.20.20.190">
    <property type="entry name" value="Phosphatidylinositol (PI) phosphodiesterase"/>
    <property type="match status" value="1"/>
</dbReference>
<evidence type="ECO:0000256" key="1">
    <source>
        <dbReference type="SAM" id="SignalP"/>
    </source>
</evidence>
<feature type="signal peptide" evidence="1">
    <location>
        <begin position="1"/>
        <end position="26"/>
    </location>
</feature>
<evidence type="ECO:0000313" key="3">
    <source>
        <dbReference type="EMBL" id="GAA3894452.1"/>
    </source>
</evidence>
<keyword evidence="1" id="KW-0732">Signal</keyword>
<name>A0ABP7L3T4_9MICO</name>
<dbReference type="PANTHER" id="PTHR46211:SF14">
    <property type="entry name" value="GLYCEROPHOSPHODIESTER PHOSPHODIESTERASE"/>
    <property type="match status" value="1"/>
</dbReference>
<reference evidence="4" key="1">
    <citation type="journal article" date="2019" name="Int. J. Syst. Evol. Microbiol.">
        <title>The Global Catalogue of Microorganisms (GCM) 10K type strain sequencing project: providing services to taxonomists for standard genome sequencing and annotation.</title>
        <authorList>
            <consortium name="The Broad Institute Genomics Platform"/>
            <consortium name="The Broad Institute Genome Sequencing Center for Infectious Disease"/>
            <person name="Wu L."/>
            <person name="Ma J."/>
        </authorList>
    </citation>
    <scope>NUCLEOTIDE SEQUENCE [LARGE SCALE GENOMIC DNA]</scope>
    <source>
        <strain evidence="4">JCM 17021</strain>
    </source>
</reference>
<dbReference type="RefSeq" id="WP_345069652.1">
    <property type="nucleotide sequence ID" value="NZ_BAABCN010000017.1"/>
</dbReference>
<protein>
    <submittedName>
        <fullName evidence="3">Glycerophosphodiester phosphodiesterase family protein</fullName>
    </submittedName>
</protein>
<evidence type="ECO:0000259" key="2">
    <source>
        <dbReference type="PROSITE" id="PS51704"/>
    </source>
</evidence>
<evidence type="ECO:0000313" key="4">
    <source>
        <dbReference type="Proteomes" id="UP001501803"/>
    </source>
</evidence>
<dbReference type="PROSITE" id="PS51704">
    <property type="entry name" value="GP_PDE"/>
    <property type="match status" value="1"/>
</dbReference>
<keyword evidence="4" id="KW-1185">Reference proteome</keyword>
<dbReference type="Pfam" id="PF03009">
    <property type="entry name" value="GDPD"/>
    <property type="match status" value="1"/>
</dbReference>